<evidence type="ECO:0000256" key="1">
    <source>
        <dbReference type="ARBA" id="ARBA00001554"/>
    </source>
</evidence>
<evidence type="ECO:0000313" key="5">
    <source>
        <dbReference type="EMBL" id="RBL93726.1"/>
    </source>
</evidence>
<dbReference type="AlphaFoldDB" id="A0A365Y560"/>
<protein>
    <recommendedName>
        <fullName evidence="3">4a-hydroxytetrahydrobiopterin dehydratase</fullName>
        <ecNumber evidence="3">4.2.1.96</ecNumber>
    </recommendedName>
</protein>
<dbReference type="Pfam" id="PF01329">
    <property type="entry name" value="Pterin_4a"/>
    <property type="match status" value="1"/>
</dbReference>
<comment type="catalytic activity">
    <reaction evidence="1">
        <text>(4aS,6R)-4a-hydroxy-L-erythro-5,6,7,8-tetrahydrobiopterin = (6R)-L-erythro-6,7-dihydrobiopterin + H2O</text>
        <dbReference type="Rhea" id="RHEA:11920"/>
        <dbReference type="ChEBI" id="CHEBI:15377"/>
        <dbReference type="ChEBI" id="CHEBI:15642"/>
        <dbReference type="ChEBI" id="CHEBI:43120"/>
        <dbReference type="EC" id="4.2.1.96"/>
    </reaction>
</comment>
<dbReference type="SUPFAM" id="SSF55248">
    <property type="entry name" value="PCD-like"/>
    <property type="match status" value="1"/>
</dbReference>
<evidence type="ECO:0000256" key="4">
    <source>
        <dbReference type="ARBA" id="ARBA00023239"/>
    </source>
</evidence>
<dbReference type="GO" id="GO:0006729">
    <property type="term" value="P:tetrahydrobiopterin biosynthetic process"/>
    <property type="evidence" value="ECO:0007669"/>
    <property type="project" value="InterPro"/>
</dbReference>
<dbReference type="InterPro" id="IPR036428">
    <property type="entry name" value="PCD_sf"/>
</dbReference>
<sequence length="76" mass="8985">MWAKKDNQLYRAFIFKDFREAFGFMTKVALIAEKMDHHPYWINVYNTVEIYLSTHDAGNVVTEKDQNMAKAIDQLL</sequence>
<gene>
    <name evidence="5" type="ORF">DF182_14600</name>
</gene>
<evidence type="ECO:0000256" key="2">
    <source>
        <dbReference type="ARBA" id="ARBA00006472"/>
    </source>
</evidence>
<dbReference type="PANTHER" id="PTHR12599:SF0">
    <property type="entry name" value="PTERIN-4-ALPHA-CARBINOLAMINE DEHYDRATASE"/>
    <property type="match status" value="1"/>
</dbReference>
<organism evidence="5 6">
    <name type="scientific">Chitinophaga flava</name>
    <dbReference type="NCBI Taxonomy" id="2259036"/>
    <lineage>
        <taxon>Bacteria</taxon>
        <taxon>Pseudomonadati</taxon>
        <taxon>Bacteroidota</taxon>
        <taxon>Chitinophagia</taxon>
        <taxon>Chitinophagales</taxon>
        <taxon>Chitinophagaceae</taxon>
        <taxon>Chitinophaga</taxon>
    </lineage>
</organism>
<proteinExistence type="inferred from homology"/>
<comment type="similarity">
    <text evidence="2">Belongs to the pterin-4-alpha-carbinolamine dehydratase family.</text>
</comment>
<dbReference type="InterPro" id="IPR001533">
    <property type="entry name" value="Pterin_deHydtase"/>
</dbReference>
<dbReference type="EMBL" id="QFFJ01000001">
    <property type="protein sequence ID" value="RBL93726.1"/>
    <property type="molecule type" value="Genomic_DNA"/>
</dbReference>
<name>A0A365Y560_9BACT</name>
<dbReference type="PANTHER" id="PTHR12599">
    <property type="entry name" value="PTERIN-4-ALPHA-CARBINOLAMINE DEHYDRATASE"/>
    <property type="match status" value="1"/>
</dbReference>
<dbReference type="CDD" id="cd00914">
    <property type="entry name" value="PCD_DCoH_subfamily_b"/>
    <property type="match status" value="1"/>
</dbReference>
<comment type="caution">
    <text evidence="5">The sequence shown here is derived from an EMBL/GenBank/DDBJ whole genome shotgun (WGS) entry which is preliminary data.</text>
</comment>
<dbReference type="OrthoDB" id="9794987at2"/>
<dbReference type="RefSeq" id="WP_113616317.1">
    <property type="nucleotide sequence ID" value="NZ_QFFJ01000001.1"/>
</dbReference>
<reference evidence="5 6" key="1">
    <citation type="submission" date="2018-05" db="EMBL/GenBank/DDBJ databases">
        <title>Chitinophaga sp. K3CV102501T nov., isolated from isolated from a monsoon evergreen broad-leaved forest soil.</title>
        <authorList>
            <person name="Lv Y."/>
        </authorList>
    </citation>
    <scope>NUCLEOTIDE SEQUENCE [LARGE SCALE GENOMIC DNA]</scope>
    <source>
        <strain evidence="5 6">GDMCC 1.1325</strain>
    </source>
</reference>
<dbReference type="Proteomes" id="UP000253410">
    <property type="component" value="Unassembled WGS sequence"/>
</dbReference>
<evidence type="ECO:0000313" key="6">
    <source>
        <dbReference type="Proteomes" id="UP000253410"/>
    </source>
</evidence>
<keyword evidence="6" id="KW-1185">Reference proteome</keyword>
<keyword evidence="4" id="KW-0456">Lyase</keyword>
<evidence type="ECO:0000256" key="3">
    <source>
        <dbReference type="ARBA" id="ARBA00013252"/>
    </source>
</evidence>
<dbReference type="EC" id="4.2.1.96" evidence="3"/>
<accession>A0A365Y560</accession>
<dbReference type="GO" id="GO:0008124">
    <property type="term" value="F:4-alpha-hydroxytetrahydrobiopterin dehydratase activity"/>
    <property type="evidence" value="ECO:0007669"/>
    <property type="project" value="UniProtKB-EC"/>
</dbReference>
<dbReference type="Gene3D" id="3.30.1360.20">
    <property type="entry name" value="Transcriptional coactivator/pterin dehydratase"/>
    <property type="match status" value="1"/>
</dbReference>